<evidence type="ECO:0000256" key="2">
    <source>
        <dbReference type="SAM" id="SignalP"/>
    </source>
</evidence>
<feature type="signal peptide" evidence="2">
    <location>
        <begin position="1"/>
        <end position="24"/>
    </location>
</feature>
<feature type="compositionally biased region" description="Basic and acidic residues" evidence="1">
    <location>
        <begin position="173"/>
        <end position="194"/>
    </location>
</feature>
<protein>
    <submittedName>
        <fullName evidence="3">Uncharacterized protein</fullName>
    </submittedName>
</protein>
<dbReference type="Proteomes" id="UP000054564">
    <property type="component" value="Unassembled WGS sequence"/>
</dbReference>
<evidence type="ECO:0000313" key="3">
    <source>
        <dbReference type="EMBL" id="KNE99341.1"/>
    </source>
</evidence>
<name>A0A0L0VJF3_9BASI</name>
<keyword evidence="2" id="KW-0732">Signal</keyword>
<comment type="caution">
    <text evidence="3">The sequence shown here is derived from an EMBL/GenBank/DDBJ whole genome shotgun (WGS) entry which is preliminary data.</text>
</comment>
<evidence type="ECO:0000313" key="4">
    <source>
        <dbReference type="Proteomes" id="UP000054564"/>
    </source>
</evidence>
<dbReference type="AlphaFoldDB" id="A0A0L0VJF3"/>
<dbReference type="EMBL" id="AJIL01000047">
    <property type="protein sequence ID" value="KNE99341.1"/>
    <property type="molecule type" value="Genomic_DNA"/>
</dbReference>
<keyword evidence="4" id="KW-1185">Reference proteome</keyword>
<proteinExistence type="predicted"/>
<accession>A0A0L0VJF3</accession>
<reference evidence="4" key="1">
    <citation type="submission" date="2014-03" db="EMBL/GenBank/DDBJ databases">
        <title>The Genome Sequence of Puccinia striiformis f. sp. tritici PST-78.</title>
        <authorList>
            <consortium name="The Broad Institute Genome Sequencing Platform"/>
            <person name="Cuomo C."/>
            <person name="Hulbert S."/>
            <person name="Chen X."/>
            <person name="Walker B."/>
            <person name="Young S.K."/>
            <person name="Zeng Q."/>
            <person name="Gargeya S."/>
            <person name="Fitzgerald M."/>
            <person name="Haas B."/>
            <person name="Abouelleil A."/>
            <person name="Alvarado L."/>
            <person name="Arachchi H.M."/>
            <person name="Berlin A.M."/>
            <person name="Chapman S.B."/>
            <person name="Goldberg J."/>
            <person name="Griggs A."/>
            <person name="Gujja S."/>
            <person name="Hansen M."/>
            <person name="Howarth C."/>
            <person name="Imamovic A."/>
            <person name="Larimer J."/>
            <person name="McCowan C."/>
            <person name="Montmayeur A."/>
            <person name="Murphy C."/>
            <person name="Neiman D."/>
            <person name="Pearson M."/>
            <person name="Priest M."/>
            <person name="Roberts A."/>
            <person name="Saif S."/>
            <person name="Shea T."/>
            <person name="Sisk P."/>
            <person name="Sykes S."/>
            <person name="Wortman J."/>
            <person name="Nusbaum C."/>
            <person name="Birren B."/>
        </authorList>
    </citation>
    <scope>NUCLEOTIDE SEQUENCE [LARGE SCALE GENOMIC DNA]</scope>
    <source>
        <strain evidence="4">race PST-78</strain>
    </source>
</reference>
<organism evidence="3 4">
    <name type="scientific">Puccinia striiformis f. sp. tritici PST-78</name>
    <dbReference type="NCBI Taxonomy" id="1165861"/>
    <lineage>
        <taxon>Eukaryota</taxon>
        <taxon>Fungi</taxon>
        <taxon>Dikarya</taxon>
        <taxon>Basidiomycota</taxon>
        <taxon>Pucciniomycotina</taxon>
        <taxon>Pucciniomycetes</taxon>
        <taxon>Pucciniales</taxon>
        <taxon>Pucciniaceae</taxon>
        <taxon>Puccinia</taxon>
    </lineage>
</organism>
<feature type="region of interest" description="Disordered" evidence="1">
    <location>
        <begin position="173"/>
        <end position="197"/>
    </location>
</feature>
<dbReference type="OrthoDB" id="2507774at2759"/>
<sequence>MDTHSNGAYGQIWMFLADFSLVLGCLPPPTLYEPAVVGNFNLIMFQQQYHNVYPLAAHVETSNSLFKSLKEDSLTTWSSIIGESPSPSTATLLSQQLLRQASRIAGRPTSTTMTSVAHPAKTSKALLRFNQETMVMISSILISRILNCWRNLIRTNNLTEIIQIKSKERLDNKMDEDQYRKPHSDEEIDEKLNSEESEWDTQSDLDIMVDFNHFYPILTPVAPIKLKPNPVSSDCNGNKNDIVFNPALTTRHVSHE</sequence>
<gene>
    <name evidence="3" type="ORF">PSTG_07458</name>
</gene>
<feature type="chain" id="PRO_5005549420" evidence="2">
    <location>
        <begin position="25"/>
        <end position="256"/>
    </location>
</feature>
<evidence type="ECO:0000256" key="1">
    <source>
        <dbReference type="SAM" id="MobiDB-lite"/>
    </source>
</evidence>